<proteinExistence type="predicted"/>
<evidence type="ECO:0000313" key="2">
    <source>
        <dbReference type="EMBL" id="AFR98782.2"/>
    </source>
</evidence>
<gene>
    <name evidence="2" type="ORF">CNAG_05356</name>
</gene>
<dbReference type="VEuPathDB" id="FungiDB:CNAG_05356"/>
<evidence type="ECO:0000313" key="3">
    <source>
        <dbReference type="Proteomes" id="UP000010091"/>
    </source>
</evidence>
<accession>J9VWC5</accession>
<dbReference type="AlphaFoldDB" id="J9VWC5"/>
<protein>
    <submittedName>
        <fullName evidence="2">Uncharacterized protein</fullName>
    </submittedName>
</protein>
<dbReference type="KEGG" id="cng:CNAG_05356"/>
<name>J9VWC5_CRYN9</name>
<keyword evidence="3" id="KW-1185">Reference proteome</keyword>
<dbReference type="GeneID" id="23888678"/>
<dbReference type="Proteomes" id="UP000010091">
    <property type="component" value="Chromosome 14"/>
</dbReference>
<sequence>MFASSVLLLIGVLIFSSCYINNFKMLILYFETIISSIPSASEPLLLLPSSDMSTSKESTTGTETQLRDILTSSKNDLERKASRFITTNPSARKKMTESTFSQLEGDIPSVAQMIHDQAPLHMVLNLKKPDFNCALTSSGLKTTVDYMWCTTVTPQYDEWNTVNRTYEVKFVPDTWQSQPSASGANTSRTIQYPDGLDDNRLPSTDQLSQIFEKNLTNEIDTMRLGHEYDTAARIISNKWEKVCSGVCRSMGATVEGGSEGAGNPLAFFFKPENISLQKLPGNGLSFRGTMNGEAWKVQGDNLISGHPLQSIDWELLASEDEVASHRSTEIS</sequence>
<dbReference type="HOGENOM" id="CLU_980109_0_0_1"/>
<reference evidence="2 3" key="1">
    <citation type="journal article" date="2014" name="PLoS Genet.">
        <title>Analysis of the genome and transcriptome of Cryptococcus neoformans var. grubii reveals complex RNA expression and microevolution leading to virulence attenuation.</title>
        <authorList>
            <person name="Janbon G."/>
            <person name="Ormerod K.L."/>
            <person name="Paulet D."/>
            <person name="Byrnes E.J.III."/>
            <person name="Yadav V."/>
            <person name="Chatterjee G."/>
            <person name="Mullapudi N."/>
            <person name="Hon C.C."/>
            <person name="Billmyre R.B."/>
            <person name="Brunel F."/>
            <person name="Bahn Y.S."/>
            <person name="Chen W."/>
            <person name="Chen Y."/>
            <person name="Chow E.W."/>
            <person name="Coppee J.Y."/>
            <person name="Floyd-Averette A."/>
            <person name="Gaillardin C."/>
            <person name="Gerik K.J."/>
            <person name="Goldberg J."/>
            <person name="Gonzalez-Hilarion S."/>
            <person name="Gujja S."/>
            <person name="Hamlin J.L."/>
            <person name="Hsueh Y.P."/>
            <person name="Ianiri G."/>
            <person name="Jones S."/>
            <person name="Kodira C.D."/>
            <person name="Kozubowski L."/>
            <person name="Lam W."/>
            <person name="Marra M."/>
            <person name="Mesner L.D."/>
            <person name="Mieczkowski P.A."/>
            <person name="Moyrand F."/>
            <person name="Nielsen K."/>
            <person name="Proux C."/>
            <person name="Rossignol T."/>
            <person name="Schein J.E."/>
            <person name="Sun S."/>
            <person name="Wollschlaeger C."/>
            <person name="Wood I.A."/>
            <person name="Zeng Q."/>
            <person name="Neuveglise C."/>
            <person name="Newlon C.S."/>
            <person name="Perfect J.R."/>
            <person name="Lodge J.K."/>
            <person name="Idnurm A."/>
            <person name="Stajich J.E."/>
            <person name="Kronstad J.W."/>
            <person name="Sanyal K."/>
            <person name="Heitman J."/>
            <person name="Fraser J.A."/>
            <person name="Cuomo C.A."/>
            <person name="Dietrich F.S."/>
        </authorList>
    </citation>
    <scope>NUCLEOTIDE SEQUENCE [LARGE SCALE GENOMIC DNA]</scope>
    <source>
        <strain evidence="3">H99 / ATCC 208821 / CBS 10515 / FGSC 9487</strain>
    </source>
</reference>
<evidence type="ECO:0000256" key="1">
    <source>
        <dbReference type="SAM" id="MobiDB-lite"/>
    </source>
</evidence>
<dbReference type="EMBL" id="CP003833">
    <property type="protein sequence ID" value="AFR98782.2"/>
    <property type="molecule type" value="Genomic_DNA"/>
</dbReference>
<dbReference type="OrthoDB" id="2569987at2759"/>
<organism evidence="2 3">
    <name type="scientific">Cryptococcus neoformans (strain H99 / ATCC 208821 / CBS 10515 / FGSC 9487)</name>
    <name type="common">Cryptococcus neoformans var. grubii serotype A</name>
    <dbReference type="NCBI Taxonomy" id="235443"/>
    <lineage>
        <taxon>Eukaryota</taxon>
        <taxon>Fungi</taxon>
        <taxon>Dikarya</taxon>
        <taxon>Basidiomycota</taxon>
        <taxon>Agaricomycotina</taxon>
        <taxon>Tremellomycetes</taxon>
        <taxon>Tremellales</taxon>
        <taxon>Cryptococcaceae</taxon>
        <taxon>Cryptococcus</taxon>
        <taxon>Cryptococcus neoformans species complex</taxon>
    </lineage>
</organism>
<dbReference type="RefSeq" id="XP_012053576.1">
    <property type="nucleotide sequence ID" value="XM_012198186.1"/>
</dbReference>
<feature type="region of interest" description="Disordered" evidence="1">
    <location>
        <begin position="176"/>
        <end position="199"/>
    </location>
</feature>
<feature type="compositionally biased region" description="Polar residues" evidence="1">
    <location>
        <begin position="176"/>
        <end position="190"/>
    </location>
</feature>